<keyword evidence="4" id="KW-0808">Transferase</keyword>
<dbReference type="Pfam" id="PF00884">
    <property type="entry name" value="Sulfatase"/>
    <property type="match status" value="1"/>
</dbReference>
<name>A0A7X9S0H0_9BACT</name>
<gene>
    <name evidence="4" type="ORF">HHU12_29220</name>
</gene>
<organism evidence="4 5">
    <name type="scientific">Flammeovirga aprica JL-4</name>
    <dbReference type="NCBI Taxonomy" id="694437"/>
    <lineage>
        <taxon>Bacteria</taxon>
        <taxon>Pseudomonadati</taxon>
        <taxon>Bacteroidota</taxon>
        <taxon>Cytophagia</taxon>
        <taxon>Cytophagales</taxon>
        <taxon>Flammeovirgaceae</taxon>
        <taxon>Flammeovirga</taxon>
    </lineage>
</organism>
<evidence type="ECO:0000313" key="5">
    <source>
        <dbReference type="Proteomes" id="UP000576082"/>
    </source>
</evidence>
<dbReference type="InterPro" id="IPR017850">
    <property type="entry name" value="Alkaline_phosphatase_core_sf"/>
</dbReference>
<dbReference type="InterPro" id="IPR050738">
    <property type="entry name" value="Sulfatase"/>
</dbReference>
<dbReference type="EMBL" id="JABANE010000132">
    <property type="protein sequence ID" value="NME72079.1"/>
    <property type="molecule type" value="Genomic_DNA"/>
</dbReference>
<keyword evidence="5" id="KW-1185">Reference proteome</keyword>
<evidence type="ECO:0000256" key="1">
    <source>
        <dbReference type="ARBA" id="ARBA00008779"/>
    </source>
</evidence>
<dbReference type="PANTHER" id="PTHR42693:SF53">
    <property type="entry name" value="ENDO-4-O-SULFATASE"/>
    <property type="match status" value="1"/>
</dbReference>
<evidence type="ECO:0000259" key="3">
    <source>
        <dbReference type="Pfam" id="PF00884"/>
    </source>
</evidence>
<accession>A0A7X9S0H0</accession>
<dbReference type="InterPro" id="IPR000917">
    <property type="entry name" value="Sulfatase_N"/>
</dbReference>
<evidence type="ECO:0000313" key="4">
    <source>
        <dbReference type="EMBL" id="NME72079.1"/>
    </source>
</evidence>
<sequence length="545" mass="62646">MKVLTKIFISISLIISIQCVAQKRPNIIYIVVDDMSPFPMDKEEKGETRTFGFCGEQHVLTPFIDQLAEEGIVYKNAYVSSSVCSPSRYTALTGRYAGRCTGPQFMRLHPEGRMTRVENNTELEDGRLNVAKILQSNGYKTGFVGKSHIVEHNKLNRKKYSENGFEEYEKTDDIKDPEVTKAMAHNHKKWTEMIKQRGFDYANAVYGGNLLELHSKSANVHNIEWTTSAALEFISESSDQQEPFFLYYATTVPHGPEPWRKVKDKYQFGLDADPNVTGEGYIEKDYSFMPERGDIKNEVFADEKLRKDQAWIRWFDRSVEAIVTKLKEEGQYENTLIVITSDHGAYNYGKTTLYETGVKIPLMMHWPKGIPSESTFNGLVQNIDFAPTFLDLAGVKVKKDMEMDGNSLTPSFKNPSAKIHDYLFFELGFARGILAENWKYIAVRYPNNIKAKIAKGETFKGFKNEVIPEPFYTRNQHLGHHASSHNPLYFVKDQLFNLENDPKETKNLFIENPAKAKELRLILREALLSFDDRPFDELTKKDFFQ</sequence>
<dbReference type="Gene3D" id="3.40.720.10">
    <property type="entry name" value="Alkaline Phosphatase, subunit A"/>
    <property type="match status" value="1"/>
</dbReference>
<dbReference type="SUPFAM" id="SSF53649">
    <property type="entry name" value="Alkaline phosphatase-like"/>
    <property type="match status" value="1"/>
</dbReference>
<evidence type="ECO:0000256" key="2">
    <source>
        <dbReference type="ARBA" id="ARBA00022801"/>
    </source>
</evidence>
<dbReference type="Proteomes" id="UP000576082">
    <property type="component" value="Unassembled WGS sequence"/>
</dbReference>
<reference evidence="4 5" key="1">
    <citation type="submission" date="2020-04" db="EMBL/GenBank/DDBJ databases">
        <title>Flammeovirga sp. SR4, a novel species isolated from seawater.</title>
        <authorList>
            <person name="Wang X."/>
        </authorList>
    </citation>
    <scope>NUCLEOTIDE SEQUENCE [LARGE SCALE GENOMIC DNA]</scope>
    <source>
        <strain evidence="4 5">ATCC 23126</strain>
    </source>
</reference>
<dbReference type="GO" id="GO:0004065">
    <property type="term" value="F:arylsulfatase activity"/>
    <property type="evidence" value="ECO:0007669"/>
    <property type="project" value="TreeGrafter"/>
</dbReference>
<dbReference type="GO" id="GO:0016740">
    <property type="term" value="F:transferase activity"/>
    <property type="evidence" value="ECO:0007669"/>
    <property type="project" value="UniProtKB-KW"/>
</dbReference>
<dbReference type="AlphaFoldDB" id="A0A7X9S0H0"/>
<comment type="caution">
    <text evidence="4">The sequence shown here is derived from an EMBL/GenBank/DDBJ whole genome shotgun (WGS) entry which is preliminary data.</text>
</comment>
<dbReference type="PANTHER" id="PTHR42693">
    <property type="entry name" value="ARYLSULFATASE FAMILY MEMBER"/>
    <property type="match status" value="1"/>
</dbReference>
<keyword evidence="2 4" id="KW-0378">Hydrolase</keyword>
<proteinExistence type="inferred from homology"/>
<dbReference type="RefSeq" id="WP_169660273.1">
    <property type="nucleotide sequence ID" value="NZ_JABANE010000132.1"/>
</dbReference>
<comment type="similarity">
    <text evidence="1">Belongs to the sulfatase family.</text>
</comment>
<feature type="domain" description="Sulfatase N-terminal" evidence="3">
    <location>
        <begin position="25"/>
        <end position="395"/>
    </location>
</feature>
<protein>
    <submittedName>
        <fullName evidence="4">Sulfatase-like hydrolase/transferase</fullName>
    </submittedName>
</protein>